<reference evidence="2" key="1">
    <citation type="journal article" date="2019" name="Int. J. Syst. Evol. Microbiol.">
        <title>The Global Catalogue of Microorganisms (GCM) 10K type strain sequencing project: providing services to taxonomists for standard genome sequencing and annotation.</title>
        <authorList>
            <consortium name="The Broad Institute Genomics Platform"/>
            <consortium name="The Broad Institute Genome Sequencing Center for Infectious Disease"/>
            <person name="Wu L."/>
            <person name="Ma J."/>
        </authorList>
    </citation>
    <scope>NUCLEOTIDE SEQUENCE [LARGE SCALE GENOMIC DNA]</scope>
    <source>
        <strain evidence="2">TBRC 1826</strain>
    </source>
</reference>
<protein>
    <recommendedName>
        <fullName evidence="3">DUF4262 domain-containing protein</fullName>
    </recommendedName>
</protein>
<comment type="caution">
    <text evidence="1">The sequence shown here is derived from an EMBL/GenBank/DDBJ whole genome shotgun (WGS) entry which is preliminary data.</text>
</comment>
<dbReference type="RefSeq" id="WP_378532466.1">
    <property type="nucleotide sequence ID" value="NZ_JBHSBH010000007.1"/>
</dbReference>
<proteinExistence type="predicted"/>
<gene>
    <name evidence="1" type="ORF">ACFOVU_10930</name>
</gene>
<keyword evidence="2" id="KW-1185">Reference proteome</keyword>
<evidence type="ECO:0008006" key="3">
    <source>
        <dbReference type="Google" id="ProtNLM"/>
    </source>
</evidence>
<evidence type="ECO:0000313" key="1">
    <source>
        <dbReference type="EMBL" id="MFC3996433.1"/>
    </source>
</evidence>
<evidence type="ECO:0000313" key="2">
    <source>
        <dbReference type="Proteomes" id="UP001595847"/>
    </source>
</evidence>
<name>A0ABV8FMY6_9ACTN</name>
<accession>A0ABV8FMY6</accession>
<dbReference type="Proteomes" id="UP001595847">
    <property type="component" value="Unassembled WGS sequence"/>
</dbReference>
<organism evidence="1 2">
    <name type="scientific">Nocardiopsis sediminis</name>
    <dbReference type="NCBI Taxonomy" id="1778267"/>
    <lineage>
        <taxon>Bacteria</taxon>
        <taxon>Bacillati</taxon>
        <taxon>Actinomycetota</taxon>
        <taxon>Actinomycetes</taxon>
        <taxon>Streptosporangiales</taxon>
        <taxon>Nocardiopsidaceae</taxon>
        <taxon>Nocardiopsis</taxon>
    </lineage>
</organism>
<dbReference type="EMBL" id="JBHSBH010000007">
    <property type="protein sequence ID" value="MFC3996433.1"/>
    <property type="molecule type" value="Genomic_DNA"/>
</dbReference>
<sequence length="145" mass="15969">MTRPHIPRVGLDPTIPTTPETMYVDVVEGLAYPAVVGHYLGHPTLLVRDGTPADAWGLVEEFLAAGSLRPGHILHWLTNQQVDPYDVYGANGGHGWPMHLSASRDVVHPVLRVPGQRARRPRVTLTAPDRHALQGERPFPFRGTP</sequence>